<sequence length="564" mass="64164">MIKDIYPLKAQYRSGEPISVALELENSGPSAAVWRAAINVSRLERLTQQRVEEVTLEGGESRTITLMLQGCEAEFDGFGVDVDLLGSEGGVLHSASTSFDVVSDWRRSTRYGFLSDFNARESGDEEDVKWLNKLHLNVVQFYDWMYKHDDLVADKNEYTDLMGRELSLDVVKEKVDLCHRYGMKAMAYGAIYAASKPFAELRPDWVLYQSDGKPYDFIDIFTIMDITEESPWHRHIIGEYKRAVELVDFDGIHMDTYGFPKTGNSIRDGQTKTVRLDEHFAKLIDNTKAELSRSKDDIGLIFNNVGNWPVAPVASAEQDALYIEVWKPYERYHHIRQVLQWAQHTGGGKPVILAAYLKPFRTETDPERARFAGLLLTAAIAAHGGYHLLAGENSAVLTQAYYADYTTVGEQFRSELRRYYDFNIRYANLLYAEELKDVSMTHADGDNLEYVFDGLAYSTYGEAGKVWTVIRESESRKTISFINLTGNDEDYWNEGKNRPERLTDIKVRILLESEVAGVFLASPDDNLGRARPLPYVVTNSLRGLTLELMLPALEVWSVLWIDLK</sequence>
<dbReference type="Gene3D" id="2.60.40.1180">
    <property type="entry name" value="Golgi alpha-mannosidase II"/>
    <property type="match status" value="1"/>
</dbReference>
<dbReference type="InterPro" id="IPR013783">
    <property type="entry name" value="Ig-like_fold"/>
</dbReference>
<evidence type="ECO:0008006" key="5">
    <source>
        <dbReference type="Google" id="ProtNLM"/>
    </source>
</evidence>
<dbReference type="CDD" id="cd14745">
    <property type="entry name" value="GH66"/>
    <property type="match status" value="1"/>
</dbReference>
<evidence type="ECO:0000256" key="1">
    <source>
        <dbReference type="ARBA" id="ARBA00010837"/>
    </source>
</evidence>
<reference evidence="3 4" key="1">
    <citation type="submission" date="2018-09" db="EMBL/GenBank/DDBJ databases">
        <title>Cohnella cavernae sp. nov., isolated from a karst cave.</title>
        <authorList>
            <person name="Zhu H."/>
        </authorList>
    </citation>
    <scope>NUCLEOTIDE SEQUENCE [LARGE SCALE GENOMIC DNA]</scope>
    <source>
        <strain evidence="3 4">K2E09-144</strain>
    </source>
</reference>
<dbReference type="AlphaFoldDB" id="A0A398CL40"/>
<name>A0A398CL40_9BACL</name>
<proteinExistence type="inferred from homology"/>
<dbReference type="Gene3D" id="3.20.20.80">
    <property type="entry name" value="Glycosidases"/>
    <property type="match status" value="1"/>
</dbReference>
<comment type="caution">
    <text evidence="3">The sequence shown here is derived from an EMBL/GenBank/DDBJ whole genome shotgun (WGS) entry which is preliminary data.</text>
</comment>
<organism evidence="3 4">
    <name type="scientific">Cohnella faecalis</name>
    <dbReference type="NCBI Taxonomy" id="2315694"/>
    <lineage>
        <taxon>Bacteria</taxon>
        <taxon>Bacillati</taxon>
        <taxon>Bacillota</taxon>
        <taxon>Bacilli</taxon>
        <taxon>Bacillales</taxon>
        <taxon>Paenibacillaceae</taxon>
        <taxon>Cohnella</taxon>
    </lineage>
</organism>
<gene>
    <name evidence="3" type="ORF">D3H35_25070</name>
</gene>
<accession>A0A398CL40</accession>
<evidence type="ECO:0000313" key="4">
    <source>
        <dbReference type="Proteomes" id="UP000266340"/>
    </source>
</evidence>
<keyword evidence="4" id="KW-1185">Reference proteome</keyword>
<dbReference type="InterPro" id="IPR025092">
    <property type="entry name" value="Glyco_hydro_66"/>
</dbReference>
<dbReference type="OrthoDB" id="9778932at2"/>
<comment type="similarity">
    <text evidence="1">Belongs to the glycosyl hydrolase 66 family.</text>
</comment>
<dbReference type="Proteomes" id="UP000266340">
    <property type="component" value="Unassembled WGS sequence"/>
</dbReference>
<dbReference type="RefSeq" id="WP_119151871.1">
    <property type="nucleotide sequence ID" value="NZ_JBHSOV010000032.1"/>
</dbReference>
<dbReference type="Gene3D" id="2.60.40.10">
    <property type="entry name" value="Immunoglobulins"/>
    <property type="match status" value="1"/>
</dbReference>
<dbReference type="Pfam" id="PF13199">
    <property type="entry name" value="Glyco_hydro_66"/>
    <property type="match status" value="1"/>
</dbReference>
<dbReference type="EMBL" id="QXJM01000040">
    <property type="protein sequence ID" value="RIE01618.1"/>
    <property type="molecule type" value="Genomic_DNA"/>
</dbReference>
<evidence type="ECO:0000256" key="2">
    <source>
        <dbReference type="ARBA" id="ARBA00022729"/>
    </source>
</evidence>
<evidence type="ECO:0000313" key="3">
    <source>
        <dbReference type="EMBL" id="RIE01618.1"/>
    </source>
</evidence>
<keyword evidence="2" id="KW-0732">Signal</keyword>
<protein>
    <recommendedName>
        <fullName evidence="5">Dextranase</fullName>
    </recommendedName>
</protein>
<dbReference type="InterPro" id="IPR013780">
    <property type="entry name" value="Glyco_hydro_b"/>
</dbReference>